<feature type="binding site" evidence="15">
    <location>
        <position position="159"/>
    </location>
    <ligand>
        <name>ATP</name>
        <dbReference type="ChEBI" id="CHEBI:30616"/>
    </ligand>
</feature>
<dbReference type="FunFam" id="3.90.870.10:FF:000008">
    <property type="entry name" value="Threonylcarbamoyl-AMP synthase"/>
    <property type="match status" value="1"/>
</dbReference>
<keyword evidence="6 14" id="KW-0808">Transferase</keyword>
<gene>
    <name evidence="17" type="ORF">PNEJI1_003222</name>
</gene>
<dbReference type="EC" id="2.7.7.87" evidence="3 14"/>
<evidence type="ECO:0000256" key="10">
    <source>
        <dbReference type="ARBA" id="ARBA00022840"/>
    </source>
</evidence>
<evidence type="ECO:0000256" key="14">
    <source>
        <dbReference type="PIRNR" id="PIRNR004930"/>
    </source>
</evidence>
<evidence type="ECO:0000256" key="9">
    <source>
        <dbReference type="ARBA" id="ARBA00022741"/>
    </source>
</evidence>
<comment type="catalytic activity">
    <reaction evidence="12 14">
        <text>L-threonine + hydrogencarbonate + ATP = L-threonylcarbamoyladenylate + diphosphate + H2O</text>
        <dbReference type="Rhea" id="RHEA:36407"/>
        <dbReference type="ChEBI" id="CHEBI:15377"/>
        <dbReference type="ChEBI" id="CHEBI:17544"/>
        <dbReference type="ChEBI" id="CHEBI:30616"/>
        <dbReference type="ChEBI" id="CHEBI:33019"/>
        <dbReference type="ChEBI" id="CHEBI:57926"/>
        <dbReference type="ChEBI" id="CHEBI:73682"/>
        <dbReference type="EC" id="2.7.7.87"/>
    </reaction>
</comment>
<comment type="similarity">
    <text evidence="2 14">Belongs to the SUA5 family.</text>
</comment>
<evidence type="ECO:0000256" key="1">
    <source>
        <dbReference type="ARBA" id="ARBA00004496"/>
    </source>
</evidence>
<evidence type="ECO:0000313" key="17">
    <source>
        <dbReference type="EMBL" id="CCJ28740.1"/>
    </source>
</evidence>
<dbReference type="GO" id="GO:0005524">
    <property type="term" value="F:ATP binding"/>
    <property type="evidence" value="ECO:0007669"/>
    <property type="project" value="UniProtKB-UniRule"/>
</dbReference>
<dbReference type="InterPro" id="IPR050156">
    <property type="entry name" value="TC-AMP_synthase_SUA5"/>
</dbReference>
<dbReference type="GO" id="GO:0000049">
    <property type="term" value="F:tRNA binding"/>
    <property type="evidence" value="ECO:0007669"/>
    <property type="project" value="TreeGrafter"/>
</dbReference>
<evidence type="ECO:0000256" key="8">
    <source>
        <dbReference type="ARBA" id="ARBA00022695"/>
    </source>
</evidence>
<dbReference type="AlphaFoldDB" id="L0PAT1"/>
<organism evidence="18">
    <name type="scientific">Pneumocystis jirovecii</name>
    <name type="common">Human pneumocystis pneumonia agent</name>
    <dbReference type="NCBI Taxonomy" id="42068"/>
    <lineage>
        <taxon>Eukaryota</taxon>
        <taxon>Fungi</taxon>
        <taxon>Dikarya</taxon>
        <taxon>Ascomycota</taxon>
        <taxon>Taphrinomycotina</taxon>
        <taxon>Pneumocystomycetes</taxon>
        <taxon>Pneumocystaceae</taxon>
        <taxon>Pneumocystis</taxon>
    </lineage>
</organism>
<evidence type="ECO:0000313" key="18">
    <source>
        <dbReference type="Proteomes" id="UP000010422"/>
    </source>
</evidence>
<evidence type="ECO:0000256" key="13">
    <source>
        <dbReference type="ARBA" id="ARBA00056339"/>
    </source>
</evidence>
<dbReference type="InParanoid" id="L0PAT1"/>
<dbReference type="GO" id="GO:0005737">
    <property type="term" value="C:cytoplasm"/>
    <property type="evidence" value="ECO:0007669"/>
    <property type="project" value="UniProtKB-SubCell"/>
</dbReference>
<dbReference type="GO" id="GO:0061710">
    <property type="term" value="F:L-threonylcarbamoyladenylate synthase"/>
    <property type="evidence" value="ECO:0007669"/>
    <property type="project" value="UniProtKB-EC"/>
</dbReference>
<sequence length="398" mass="44530">MEKNDFLTRILPVSSKSINFYKKESKKHHFDASSLTISSPDTLKALQEAVQVLKEGIFPIAFPTETVYGLGADATNSKAVMSIFQAKNRPSDNPLIVHISSLDQLQRMFHSNVEKIETEDIIPPIYMPLIDRFWPGPLTIILPIKNFKISPIVAAKKDTIAIRMPSNHIALAIIALFDMPIAAPSANISTRPSSTLASHVYHDFKGKIPIIIDDGPCHIGLESTVVDGLVDPPVILRPGSITKEQIKSCGGKWKNVLVYTHKDTNEVSETIPRAPGMKYKHYSPKAKVVLFEPTSEESVIKWVTQNIDVNIEKKTLIGIMRTMHWKREHLKEIYLKWKTLDCELGCTGSEITKNIFSSLRNMDLQNVNIILIEGVSEKDEGLAIMNRIRCSASIIVLN</sequence>
<feature type="binding site" evidence="15">
    <location>
        <position position="183"/>
    </location>
    <ligand>
        <name>L-threonine</name>
        <dbReference type="ChEBI" id="CHEBI:57926"/>
    </ligand>
</feature>
<feature type="binding site" evidence="15">
    <location>
        <position position="66"/>
    </location>
    <ligand>
        <name>L-threonine</name>
        <dbReference type="ChEBI" id="CHEBI:57926"/>
    </ligand>
</feature>
<evidence type="ECO:0000256" key="15">
    <source>
        <dbReference type="PIRSR" id="PIRSR004930-1"/>
    </source>
</evidence>
<dbReference type="EMBL" id="CAKM01000115">
    <property type="protein sequence ID" value="CCJ28740.1"/>
    <property type="molecule type" value="Genomic_DNA"/>
</dbReference>
<dbReference type="Gene3D" id="3.90.870.10">
    <property type="entry name" value="DHBP synthase"/>
    <property type="match status" value="1"/>
</dbReference>
<keyword evidence="8 14" id="KW-0548">Nucleotidyltransferase</keyword>
<feature type="binding site" evidence="15">
    <location>
        <position position="185"/>
    </location>
    <ligand>
        <name>ATP</name>
        <dbReference type="ChEBI" id="CHEBI:30616"/>
    </ligand>
</feature>
<dbReference type="PANTHER" id="PTHR17490">
    <property type="entry name" value="SUA5"/>
    <property type="match status" value="1"/>
</dbReference>
<evidence type="ECO:0000256" key="5">
    <source>
        <dbReference type="ARBA" id="ARBA00022490"/>
    </source>
</evidence>
<comment type="function">
    <text evidence="13">Required for the formation of a threonylcarbamoyl group on adenosine at position 37 (t(6)A37) in tRNAs that read codons beginning with adenine. Likely catalyzes the conversion of L-threonine, HCO(3)(-)/CO(2) and ATP to give threonylcarbamoyl-AMP (TC-AMP) as the acyladenylate intermediate, with the release of diphosphate. Required for normal translation, by ensuring translation fidelity at the level of codon recognition, appropriate translation initiation selection and maintenance of reading frame. Also involved in telomere replication. Binds to single-stranded telomeric (ssTG) DNA and positively regulates telomere length.</text>
</comment>
<evidence type="ECO:0000256" key="7">
    <source>
        <dbReference type="ARBA" id="ARBA00022694"/>
    </source>
</evidence>
<dbReference type="GO" id="GO:0006450">
    <property type="term" value="P:regulation of translational fidelity"/>
    <property type="evidence" value="ECO:0007669"/>
    <property type="project" value="TreeGrafter"/>
</dbReference>
<keyword evidence="9 14" id="KW-0547">Nucleotide-binding</keyword>
<dbReference type="Pfam" id="PF03481">
    <property type="entry name" value="Sua5_C"/>
    <property type="match status" value="1"/>
</dbReference>
<keyword evidence="7 14" id="KW-0819">tRNA processing</keyword>
<feature type="binding site" evidence="15">
    <location>
        <position position="98"/>
    </location>
    <ligand>
        <name>L-threonine</name>
        <dbReference type="ChEBI" id="CHEBI:57926"/>
    </ligand>
</feature>
<keyword evidence="10 14" id="KW-0067">ATP-binding</keyword>
<feature type="binding site" evidence="15">
    <location>
        <position position="163"/>
    </location>
    <ligand>
        <name>L-threonine</name>
        <dbReference type="ChEBI" id="CHEBI:57926"/>
    </ligand>
</feature>
<dbReference type="SUPFAM" id="SSF55821">
    <property type="entry name" value="YrdC/RibB"/>
    <property type="match status" value="1"/>
</dbReference>
<comment type="subcellular location">
    <subcellularLocation>
        <location evidence="1 14">Cytoplasm</location>
    </subcellularLocation>
</comment>
<feature type="binding site" evidence="15">
    <location>
        <position position="237"/>
    </location>
    <ligand>
        <name>ATP</name>
        <dbReference type="ChEBI" id="CHEBI:30616"/>
    </ligand>
</feature>
<feature type="binding site" evidence="15">
    <location>
        <position position="223"/>
    </location>
    <ligand>
        <name>L-threonine</name>
        <dbReference type="ChEBI" id="CHEBI:57926"/>
    </ligand>
</feature>
<dbReference type="NCBIfam" id="TIGR00057">
    <property type="entry name" value="L-threonylcarbamoyladenylate synthase"/>
    <property type="match status" value="1"/>
</dbReference>
<dbReference type="InterPro" id="IPR010923">
    <property type="entry name" value="T(6)A37_SUA5"/>
</dbReference>
<feature type="binding site" evidence="15">
    <location>
        <position position="93"/>
    </location>
    <ligand>
        <name>ATP</name>
        <dbReference type="ChEBI" id="CHEBI:30616"/>
    </ligand>
</feature>
<evidence type="ECO:0000256" key="2">
    <source>
        <dbReference type="ARBA" id="ARBA00007663"/>
    </source>
</evidence>
<dbReference type="Proteomes" id="UP000010422">
    <property type="component" value="Unassembled WGS sequence"/>
</dbReference>
<evidence type="ECO:0000256" key="4">
    <source>
        <dbReference type="ARBA" id="ARBA00015492"/>
    </source>
</evidence>
<dbReference type="InterPro" id="IPR006070">
    <property type="entry name" value="Sua5-like_dom"/>
</dbReference>
<dbReference type="PANTHER" id="PTHR17490:SF16">
    <property type="entry name" value="THREONYLCARBAMOYL-AMP SYNTHASE"/>
    <property type="match status" value="1"/>
</dbReference>
<feature type="binding site" evidence="15">
    <location>
        <position position="282"/>
    </location>
    <ligand>
        <name>ATP</name>
        <dbReference type="ChEBI" id="CHEBI:30616"/>
    </ligand>
</feature>
<evidence type="ECO:0000256" key="6">
    <source>
        <dbReference type="ARBA" id="ARBA00022679"/>
    </source>
</evidence>
<dbReference type="InterPro" id="IPR017945">
    <property type="entry name" value="DHBP_synth_RibB-like_a/b_dom"/>
</dbReference>
<evidence type="ECO:0000259" key="16">
    <source>
        <dbReference type="PROSITE" id="PS51163"/>
    </source>
</evidence>
<feature type="binding site" evidence="15">
    <location>
        <position position="89"/>
    </location>
    <ligand>
        <name>ATP</name>
        <dbReference type="ChEBI" id="CHEBI:30616"/>
    </ligand>
</feature>
<comment type="caution">
    <text evidence="17">The sequence shown here is derived from an EMBL/GenBank/DDBJ whole genome shotgun (WGS) entry which is preliminary data.</text>
</comment>
<evidence type="ECO:0000256" key="3">
    <source>
        <dbReference type="ARBA" id="ARBA00012584"/>
    </source>
</evidence>
<evidence type="ECO:0000256" key="12">
    <source>
        <dbReference type="ARBA" id="ARBA00048366"/>
    </source>
</evidence>
<dbReference type="InterPro" id="IPR005145">
    <property type="entry name" value="Sua5_C"/>
</dbReference>
<dbReference type="FunCoup" id="L0PAT1">
    <property type="interactions" value="139"/>
</dbReference>
<feature type="binding site" evidence="15">
    <location>
        <position position="193"/>
    </location>
    <ligand>
        <name>ATP</name>
        <dbReference type="ChEBI" id="CHEBI:30616"/>
    </ligand>
</feature>
<protein>
    <recommendedName>
        <fullName evidence="4 14">Threonylcarbamoyl-AMP synthase</fullName>
        <shortName evidence="14">TC-AMP synthase</shortName>
        <ecNumber evidence="3 14">2.7.7.87</ecNumber>
    </recommendedName>
    <alternativeName>
        <fullName evidence="11 14">L-threonylcarbamoyladenylate synthase</fullName>
    </alternativeName>
</protein>
<dbReference type="Pfam" id="PF01300">
    <property type="entry name" value="Sua5_yciO_yrdC"/>
    <property type="match status" value="1"/>
</dbReference>
<dbReference type="PROSITE" id="PS51163">
    <property type="entry name" value="YRDC"/>
    <property type="match status" value="1"/>
</dbReference>
<dbReference type="Gene3D" id="3.40.50.11030">
    <property type="entry name" value="Threonylcarbamoyl-AMP synthase, C-terminal domain"/>
    <property type="match status" value="1"/>
</dbReference>
<dbReference type="GO" id="GO:0002949">
    <property type="term" value="P:tRNA threonylcarbamoyladenosine modification"/>
    <property type="evidence" value="ECO:0007669"/>
    <property type="project" value="UniProtKB-ARBA"/>
</dbReference>
<reference evidence="17 18" key="1">
    <citation type="journal article" date="2012" name="MBio">
        <title>De novo assembly of the Pneumocystis jirovecii genome from a single bronchoalveolar lavage fluid specimen from a patient.</title>
        <authorList>
            <person name="Cisse O.H."/>
            <person name="Pagni M."/>
            <person name="Hauser P.M."/>
        </authorList>
    </citation>
    <scope>NUCLEOTIDE SEQUENCE [LARGE SCALE GENOMIC DNA]</scope>
    <source>
        <strain evidence="17 18">SE8</strain>
    </source>
</reference>
<name>L0PAT1_PNEJI</name>
<proteinExistence type="inferred from homology"/>
<feature type="domain" description="YrdC-like" evidence="16">
    <location>
        <begin position="43"/>
        <end position="241"/>
    </location>
</feature>
<dbReference type="PIRSF" id="PIRSF004930">
    <property type="entry name" value="Tln_factor_SUA5"/>
    <property type="match status" value="1"/>
</dbReference>
<dbReference type="VEuPathDB" id="FungiDB:PNEJI1_003222"/>
<dbReference type="InterPro" id="IPR038385">
    <property type="entry name" value="Sua5/YwlC_C"/>
</dbReference>
<keyword evidence="5 14" id="KW-0963">Cytoplasm</keyword>
<dbReference type="GO" id="GO:0003725">
    <property type="term" value="F:double-stranded RNA binding"/>
    <property type="evidence" value="ECO:0007669"/>
    <property type="project" value="UniProtKB-UniRule"/>
</dbReference>
<dbReference type="STRING" id="1209962.L0PAT1"/>
<evidence type="ECO:0000256" key="11">
    <source>
        <dbReference type="ARBA" id="ARBA00029774"/>
    </source>
</evidence>
<accession>L0PAT1</accession>